<dbReference type="Gene3D" id="3.40.630.30">
    <property type="match status" value="1"/>
</dbReference>
<keyword evidence="7" id="KW-0808">Transferase</keyword>
<evidence type="ECO:0000256" key="5">
    <source>
        <dbReference type="ARBA" id="ARBA00015043"/>
    </source>
</evidence>
<evidence type="ECO:0000256" key="2">
    <source>
        <dbReference type="ARBA" id="ARBA00004496"/>
    </source>
</evidence>
<comment type="catalytic activity">
    <reaction evidence="10">
        <text>N-terminal L-seryl-[histone H2A] + acetyl-CoA = N-terminal N(alpha)-acetyl-L-seryl-[histone H2A] + CoA + H(+)</text>
        <dbReference type="Rhea" id="RHEA:50600"/>
        <dbReference type="Rhea" id="RHEA-COMP:12742"/>
        <dbReference type="Rhea" id="RHEA-COMP:12744"/>
        <dbReference type="ChEBI" id="CHEBI:15378"/>
        <dbReference type="ChEBI" id="CHEBI:57287"/>
        <dbReference type="ChEBI" id="CHEBI:57288"/>
        <dbReference type="ChEBI" id="CHEBI:64738"/>
        <dbReference type="ChEBI" id="CHEBI:83690"/>
        <dbReference type="EC" id="2.3.1.257"/>
    </reaction>
</comment>
<dbReference type="STRING" id="2082308.A0A2K1R3A9"/>
<dbReference type="InterPro" id="IPR039949">
    <property type="entry name" value="NAA40"/>
</dbReference>
<dbReference type="InterPro" id="IPR016181">
    <property type="entry name" value="Acyl_CoA_acyltransferase"/>
</dbReference>
<gene>
    <name evidence="13" type="ORF">CAC42_379</name>
</gene>
<comment type="subcellular location">
    <subcellularLocation>
        <location evidence="2">Cytoplasm</location>
    </subcellularLocation>
    <subcellularLocation>
        <location evidence="1">Nucleus</location>
    </subcellularLocation>
</comment>
<evidence type="ECO:0000256" key="8">
    <source>
        <dbReference type="ARBA" id="ARBA00023242"/>
    </source>
</evidence>
<dbReference type="OrthoDB" id="424551at2759"/>
<dbReference type="GO" id="GO:0043998">
    <property type="term" value="F:histone H2A acetyltransferase activity"/>
    <property type="evidence" value="ECO:0007669"/>
    <property type="project" value="InterPro"/>
</dbReference>
<protein>
    <recommendedName>
        <fullName evidence="5">N-alpha-acetyltransferase 40</fullName>
        <ecNumber evidence="4">2.3.1.257</ecNumber>
    </recommendedName>
</protein>
<dbReference type="InterPro" id="IPR000182">
    <property type="entry name" value="GNAT_dom"/>
</dbReference>
<evidence type="ECO:0000256" key="7">
    <source>
        <dbReference type="ARBA" id="ARBA00022679"/>
    </source>
</evidence>
<evidence type="ECO:0000256" key="6">
    <source>
        <dbReference type="ARBA" id="ARBA00022490"/>
    </source>
</evidence>
<reference evidence="13 14" key="1">
    <citation type="submission" date="2017-06" db="EMBL/GenBank/DDBJ databases">
        <title>Draft genome sequence of a variant of Elsinoe murrayae.</title>
        <authorList>
            <person name="Cheng Q."/>
        </authorList>
    </citation>
    <scope>NUCLEOTIDE SEQUENCE [LARGE SCALE GENOMIC DNA]</scope>
    <source>
        <strain evidence="13 14">CQ-2017a</strain>
    </source>
</reference>
<evidence type="ECO:0000256" key="3">
    <source>
        <dbReference type="ARBA" id="ARBA00008870"/>
    </source>
</evidence>
<dbReference type="Pfam" id="PF00583">
    <property type="entry name" value="Acetyltransf_1"/>
    <property type="match status" value="1"/>
</dbReference>
<proteinExistence type="inferred from homology"/>
<dbReference type="PANTHER" id="PTHR20531:SF1">
    <property type="entry name" value="N-ALPHA-ACETYLTRANSFERASE 40"/>
    <property type="match status" value="1"/>
</dbReference>
<dbReference type="AlphaFoldDB" id="A0A2K1R3A9"/>
<name>A0A2K1R3A9_9PEZI</name>
<dbReference type="PROSITE" id="PS51186">
    <property type="entry name" value="GNAT"/>
    <property type="match status" value="1"/>
</dbReference>
<evidence type="ECO:0000256" key="4">
    <source>
        <dbReference type="ARBA" id="ARBA00012950"/>
    </source>
</evidence>
<evidence type="ECO:0000313" key="13">
    <source>
        <dbReference type="EMBL" id="PNS21781.1"/>
    </source>
</evidence>
<dbReference type="PANTHER" id="PTHR20531">
    <property type="entry name" value="N-ALPHA-ACETYLTRANSFERASE 40"/>
    <property type="match status" value="1"/>
</dbReference>
<dbReference type="GO" id="GO:0005737">
    <property type="term" value="C:cytoplasm"/>
    <property type="evidence" value="ECO:0007669"/>
    <property type="project" value="UniProtKB-SubCell"/>
</dbReference>
<accession>A0A2K1R3A9</accession>
<dbReference type="InParanoid" id="A0A2K1R3A9"/>
<dbReference type="Proteomes" id="UP000243797">
    <property type="component" value="Unassembled WGS sequence"/>
</dbReference>
<keyword evidence="9" id="KW-0012">Acyltransferase</keyword>
<dbReference type="GO" id="GO:0005634">
    <property type="term" value="C:nucleus"/>
    <property type="evidence" value="ECO:0007669"/>
    <property type="project" value="UniProtKB-SubCell"/>
</dbReference>
<dbReference type="EC" id="2.3.1.257" evidence="4"/>
<keyword evidence="14" id="KW-1185">Reference proteome</keyword>
<dbReference type="GO" id="GO:1990189">
    <property type="term" value="F:protein N-terminal-serine acetyltransferase activity"/>
    <property type="evidence" value="ECO:0007669"/>
    <property type="project" value="UniProtKB-EC"/>
</dbReference>
<dbReference type="SUPFAM" id="SSF55729">
    <property type="entry name" value="Acyl-CoA N-acyltransferases (Nat)"/>
    <property type="match status" value="1"/>
</dbReference>
<comment type="catalytic activity">
    <reaction evidence="11">
        <text>N-terminal L-seryl-[histone H4] + acetyl-CoA = N-terminal N(alpha)-acetyl-L-seryl-[histone H4] + CoA + H(+)</text>
        <dbReference type="Rhea" id="RHEA:50596"/>
        <dbReference type="Rhea" id="RHEA-COMP:12740"/>
        <dbReference type="Rhea" id="RHEA-COMP:12743"/>
        <dbReference type="ChEBI" id="CHEBI:15378"/>
        <dbReference type="ChEBI" id="CHEBI:57287"/>
        <dbReference type="ChEBI" id="CHEBI:57288"/>
        <dbReference type="ChEBI" id="CHEBI:64738"/>
        <dbReference type="ChEBI" id="CHEBI:83690"/>
        <dbReference type="EC" id="2.3.1.257"/>
    </reaction>
</comment>
<dbReference type="GO" id="GO:0010485">
    <property type="term" value="F:histone H4 acetyltransferase activity"/>
    <property type="evidence" value="ECO:0007669"/>
    <property type="project" value="InterPro"/>
</dbReference>
<dbReference type="EMBL" id="NKHZ01000001">
    <property type="protein sequence ID" value="PNS21781.1"/>
    <property type="molecule type" value="Genomic_DNA"/>
</dbReference>
<evidence type="ECO:0000256" key="9">
    <source>
        <dbReference type="ARBA" id="ARBA00023315"/>
    </source>
</evidence>
<evidence type="ECO:0000256" key="11">
    <source>
        <dbReference type="ARBA" id="ARBA00049524"/>
    </source>
</evidence>
<dbReference type="FunCoup" id="A0A2K1R3A9">
    <property type="interactions" value="90"/>
</dbReference>
<comment type="similarity">
    <text evidence="3">Belongs to the acetyltransferase family. NAA40 subfamily.</text>
</comment>
<keyword evidence="8" id="KW-0539">Nucleus</keyword>
<feature type="domain" description="N-acetyltransferase" evidence="12">
    <location>
        <begin position="59"/>
        <end position="232"/>
    </location>
</feature>
<keyword evidence="6" id="KW-0963">Cytoplasm</keyword>
<organism evidence="13 14">
    <name type="scientific">Sphaceloma murrayae</name>
    <dbReference type="NCBI Taxonomy" id="2082308"/>
    <lineage>
        <taxon>Eukaryota</taxon>
        <taxon>Fungi</taxon>
        <taxon>Dikarya</taxon>
        <taxon>Ascomycota</taxon>
        <taxon>Pezizomycotina</taxon>
        <taxon>Dothideomycetes</taxon>
        <taxon>Dothideomycetidae</taxon>
        <taxon>Myriangiales</taxon>
        <taxon>Elsinoaceae</taxon>
        <taxon>Sphaceloma</taxon>
    </lineage>
</organism>
<evidence type="ECO:0000256" key="10">
    <source>
        <dbReference type="ARBA" id="ARBA00047821"/>
    </source>
</evidence>
<comment type="caution">
    <text evidence="13">The sequence shown here is derived from an EMBL/GenBank/DDBJ whole genome shotgun (WGS) entry which is preliminary data.</text>
</comment>
<evidence type="ECO:0000259" key="12">
    <source>
        <dbReference type="PROSITE" id="PS51186"/>
    </source>
</evidence>
<evidence type="ECO:0000256" key="1">
    <source>
        <dbReference type="ARBA" id="ARBA00004123"/>
    </source>
</evidence>
<sequence>MKRKRNTVDIIKDVNSLHILDFRKTHLPIEFTAPDSEQPSGQTPRVQLLVPPIVQGTCDDGETLSEPELDACVALVKETSGEDYSNSSLGWHQQRKRTEMNDKDMKFLVVRSQAPAPSTDDTPHGGDPFGGFASFMLTHEDGLPVIYIYEIHLQQHARGSGTGKMLMSLMEHIGLSVGVEKSMLTVFRRNDMAVKWYERLGYMVDKYSPQDKELRGGKVKQSDYLIMSKRLDEKLVKKDNMKS</sequence>
<evidence type="ECO:0000313" key="14">
    <source>
        <dbReference type="Proteomes" id="UP000243797"/>
    </source>
</evidence>